<dbReference type="InterPro" id="IPR032710">
    <property type="entry name" value="NTF2-like_dom_sf"/>
</dbReference>
<dbReference type="Proteomes" id="UP000295129">
    <property type="component" value="Unassembled WGS sequence"/>
</dbReference>
<keyword evidence="2" id="KW-1185">Reference proteome</keyword>
<comment type="caution">
    <text evidence="1">The sequence shown here is derived from an EMBL/GenBank/DDBJ whole genome shotgun (WGS) entry which is preliminary data.</text>
</comment>
<evidence type="ECO:0008006" key="3">
    <source>
        <dbReference type="Google" id="ProtNLM"/>
    </source>
</evidence>
<dbReference type="EMBL" id="SNVV01000017">
    <property type="protein sequence ID" value="TDN47946.1"/>
    <property type="molecule type" value="Genomic_DNA"/>
</dbReference>
<proteinExistence type="predicted"/>
<protein>
    <recommendedName>
        <fullName evidence="3">SnoaL-like protein</fullName>
    </recommendedName>
</protein>
<sequence length="179" mass="20011">MNSAERVLRAYLHAKDENRPLHMQHAFAPDAVLEMQVASDNIAFPARSEGLGAITDVLVRRFGERYDNVYTFYLGRPAVETAHFRCDWLVGMTDKEKGEVRVGCGSYDWYFETAEPRCAEKLKIVIAAMEVLPAAQAPTVFQWLLSLPYPWTDAATVLREAPALAGLQPVLGWLRKGAA</sequence>
<gene>
    <name evidence="1" type="ORF">C7389_11762</name>
</gene>
<evidence type="ECO:0000313" key="2">
    <source>
        <dbReference type="Proteomes" id="UP000295129"/>
    </source>
</evidence>
<dbReference type="Gene3D" id="3.10.450.50">
    <property type="match status" value="1"/>
</dbReference>
<name>A0A4R6DSA5_9RHOO</name>
<accession>A0A4R6DSA5</accession>
<reference evidence="1 2" key="1">
    <citation type="submission" date="2019-03" db="EMBL/GenBank/DDBJ databases">
        <title>Genomic Encyclopedia of Type Strains, Phase IV (KMG-IV): sequencing the most valuable type-strain genomes for metagenomic binning, comparative biology and taxonomic classification.</title>
        <authorList>
            <person name="Goeker M."/>
        </authorList>
    </citation>
    <scope>NUCLEOTIDE SEQUENCE [LARGE SCALE GENOMIC DNA]</scope>
    <source>
        <strain evidence="1 2">DSM 12121</strain>
    </source>
</reference>
<evidence type="ECO:0000313" key="1">
    <source>
        <dbReference type="EMBL" id="TDN47946.1"/>
    </source>
</evidence>
<dbReference type="AlphaFoldDB" id="A0A4R6DSA5"/>
<dbReference type="SUPFAM" id="SSF54427">
    <property type="entry name" value="NTF2-like"/>
    <property type="match status" value="1"/>
</dbReference>
<organism evidence="1 2">
    <name type="scientific">Azoarcus indigens</name>
    <dbReference type="NCBI Taxonomy" id="29545"/>
    <lineage>
        <taxon>Bacteria</taxon>
        <taxon>Pseudomonadati</taxon>
        <taxon>Pseudomonadota</taxon>
        <taxon>Betaproteobacteria</taxon>
        <taxon>Rhodocyclales</taxon>
        <taxon>Zoogloeaceae</taxon>
        <taxon>Azoarcus</taxon>
    </lineage>
</organism>
<dbReference type="OrthoDB" id="8388066at2"/>
<dbReference type="RefSeq" id="WP_133593924.1">
    <property type="nucleotide sequence ID" value="NZ_SNVV01000017.1"/>
</dbReference>